<evidence type="ECO:0000259" key="2">
    <source>
        <dbReference type="SMART" id="SM01235"/>
    </source>
</evidence>
<dbReference type="AlphaFoldDB" id="A0A372INF5"/>
<dbReference type="InterPro" id="IPR032033">
    <property type="entry name" value="Cytochrome_P460"/>
</dbReference>
<evidence type="ECO:0000313" key="4">
    <source>
        <dbReference type="Proteomes" id="UP000264702"/>
    </source>
</evidence>
<protein>
    <submittedName>
        <fullName evidence="3">Cytochrome P460</fullName>
    </submittedName>
</protein>
<evidence type="ECO:0000256" key="1">
    <source>
        <dbReference type="SAM" id="Phobius"/>
    </source>
</evidence>
<dbReference type="Proteomes" id="UP000264702">
    <property type="component" value="Unassembled WGS sequence"/>
</dbReference>
<feature type="transmembrane region" description="Helical" evidence="1">
    <location>
        <begin position="12"/>
        <end position="32"/>
    </location>
</feature>
<sequence>MATGSPRAKAVVWIAVLLCIVFIGIQFIRPAIENPPVTAEIQAPPAVKQILRSSCYNCHSDETKLPWYDQVAPAYWLAERDVEKGRMALNFSEIGELSAAQQKGLLFEAINQIQLGVMPLPAYRAIHPGSAVTPEQLEILRAYLHPPAPKQAAPQAQVQAADAQYEAWQHAANAIPAVQPEPNGIAFIPDYKNWRVISSTDRFDNHTMREILGNEIAIKAIAEHRINPWPDGTVFAKVAWAQQPDAQGISHTGAFVQVELMIRDQKKYAATKGWGWGRWRGADLKPYGRDASFAHECVDCHKPVRKNDYVYTAPLAGQGTGGQQ</sequence>
<organism evidence="3 4">
    <name type="scientific">Paracidobacterium acidisoli</name>
    <dbReference type="NCBI Taxonomy" id="2303751"/>
    <lineage>
        <taxon>Bacteria</taxon>
        <taxon>Pseudomonadati</taxon>
        <taxon>Acidobacteriota</taxon>
        <taxon>Terriglobia</taxon>
        <taxon>Terriglobales</taxon>
        <taxon>Acidobacteriaceae</taxon>
        <taxon>Paracidobacterium</taxon>
    </lineage>
</organism>
<reference evidence="3 4" key="1">
    <citation type="submission" date="2018-08" db="EMBL/GenBank/DDBJ databases">
        <title>Acidipila sp. 4G-K13, an acidobacterium isolated from forest soil.</title>
        <authorList>
            <person name="Gao Z.-H."/>
            <person name="Qiu L.-H."/>
        </authorList>
    </citation>
    <scope>NUCLEOTIDE SEQUENCE [LARGE SCALE GENOMIC DNA]</scope>
    <source>
        <strain evidence="3 4">4G-K13</strain>
    </source>
</reference>
<dbReference type="Pfam" id="PF14376">
    <property type="entry name" value="Haem_bd"/>
    <property type="match status" value="1"/>
</dbReference>
<evidence type="ECO:0000313" key="3">
    <source>
        <dbReference type="EMBL" id="RFU16408.1"/>
    </source>
</evidence>
<dbReference type="Pfam" id="PF16694">
    <property type="entry name" value="Cytochrome_P460"/>
    <property type="match status" value="1"/>
</dbReference>
<keyword evidence="4" id="KW-1185">Reference proteome</keyword>
<proteinExistence type="predicted"/>
<gene>
    <name evidence="3" type="ORF">D0Y96_13565</name>
</gene>
<feature type="domain" description="Haem-binding" evidence="2">
    <location>
        <begin position="19"/>
        <end position="148"/>
    </location>
</feature>
<keyword evidence="1" id="KW-0472">Membrane</keyword>
<dbReference type="OrthoDB" id="196738at2"/>
<dbReference type="SMART" id="SM01235">
    <property type="entry name" value="Haem_bd"/>
    <property type="match status" value="1"/>
</dbReference>
<dbReference type="EMBL" id="QVQT01000004">
    <property type="protein sequence ID" value="RFU16408.1"/>
    <property type="molecule type" value="Genomic_DNA"/>
</dbReference>
<comment type="caution">
    <text evidence="3">The sequence shown here is derived from an EMBL/GenBank/DDBJ whole genome shotgun (WGS) entry which is preliminary data.</text>
</comment>
<keyword evidence="1" id="KW-0812">Transmembrane</keyword>
<keyword evidence="1" id="KW-1133">Transmembrane helix</keyword>
<dbReference type="Gene3D" id="3.50.70.20">
    <property type="entry name" value="Cytochrome P460"/>
    <property type="match status" value="1"/>
</dbReference>
<dbReference type="RefSeq" id="WP_117300743.1">
    <property type="nucleotide sequence ID" value="NZ_QVQT02000004.1"/>
</dbReference>
<dbReference type="CDD" id="cd20753">
    <property type="entry name" value="cyt_P460_Mc-like"/>
    <property type="match status" value="1"/>
</dbReference>
<name>A0A372INF5_9BACT</name>
<accession>A0A372INF5</accession>
<dbReference type="InterPro" id="IPR038142">
    <property type="entry name" value="Cytochrome_P460_sp"/>
</dbReference>
<dbReference type="InterPro" id="IPR025992">
    <property type="entry name" value="Haem-bd"/>
</dbReference>